<proteinExistence type="inferred from homology"/>
<feature type="domain" description="Class II aldolase/adducin N-terminal" evidence="2">
    <location>
        <begin position="21"/>
        <end position="200"/>
    </location>
</feature>
<accession>A0ABW7I8J6</accession>
<dbReference type="SMART" id="SM01007">
    <property type="entry name" value="Aldolase_II"/>
    <property type="match status" value="1"/>
</dbReference>
<dbReference type="InterPro" id="IPR051017">
    <property type="entry name" value="Aldolase-II_Adducin_sf"/>
</dbReference>
<comment type="similarity">
    <text evidence="1">Belongs to the aldolase class II family.</text>
</comment>
<dbReference type="InterPro" id="IPR001303">
    <property type="entry name" value="Aldolase_II/adducin_N"/>
</dbReference>
<sequence>MPVTKMNAHHTCSDAEWNTRVELAALFRIIAHYGMSDLVNGAVCARVPEEPDHYLVHPYGMFWEEARASDMVKINADGQPVAPDAPWLNDGVQNLCQWILGSRPDASFFVHGHDEEVMAVGSIEDGLLPLNQPAVYLGNITGYIEYEFEEDEAFGAHFVKQLGDNQILISRNHGYYALGETAAAAFFRAYFLRQTCSTQIKTLAMGRDLHLIDPQKVARYQDQMAASEHYNYNGKTEWPGLIRMLESRGSDHAT</sequence>
<dbReference type="SUPFAM" id="SSF53639">
    <property type="entry name" value="AraD/HMP-PK domain-like"/>
    <property type="match status" value="1"/>
</dbReference>
<dbReference type="Proteomes" id="UP001607157">
    <property type="component" value="Unassembled WGS sequence"/>
</dbReference>
<organism evidence="3 4">
    <name type="scientific">Roseovarius aquimarinus</name>
    <dbReference type="NCBI Taxonomy" id="1229156"/>
    <lineage>
        <taxon>Bacteria</taxon>
        <taxon>Pseudomonadati</taxon>
        <taxon>Pseudomonadota</taxon>
        <taxon>Alphaproteobacteria</taxon>
        <taxon>Rhodobacterales</taxon>
        <taxon>Roseobacteraceae</taxon>
        <taxon>Roseovarius</taxon>
    </lineage>
</organism>
<dbReference type="RefSeq" id="WP_377170172.1">
    <property type="nucleotide sequence ID" value="NZ_JBHTJC010000002.1"/>
</dbReference>
<reference evidence="3 4" key="1">
    <citation type="submission" date="2024-10" db="EMBL/GenBank/DDBJ databases">
        <authorList>
            <person name="Yang X.-N."/>
        </authorList>
    </citation>
    <scope>NUCLEOTIDE SEQUENCE [LARGE SCALE GENOMIC DNA]</scope>
    <source>
        <strain evidence="3 4">CAU 1059</strain>
    </source>
</reference>
<name>A0ABW7I8J6_9RHOB</name>
<protein>
    <submittedName>
        <fullName evidence="3">Class II aldolase/adducin family protein</fullName>
    </submittedName>
</protein>
<evidence type="ECO:0000256" key="1">
    <source>
        <dbReference type="ARBA" id="ARBA00037961"/>
    </source>
</evidence>
<dbReference type="InterPro" id="IPR036409">
    <property type="entry name" value="Aldolase_II/adducin_N_sf"/>
</dbReference>
<evidence type="ECO:0000313" key="3">
    <source>
        <dbReference type="EMBL" id="MFH0254295.1"/>
    </source>
</evidence>
<dbReference type="PANTHER" id="PTHR10672">
    <property type="entry name" value="ADDUCIN"/>
    <property type="match status" value="1"/>
</dbReference>
<gene>
    <name evidence="3" type="ORF">ACGRVM_10345</name>
</gene>
<dbReference type="Pfam" id="PF00596">
    <property type="entry name" value="Aldolase_II"/>
    <property type="match status" value="1"/>
</dbReference>
<dbReference type="EMBL" id="JBIHMM010000002">
    <property type="protein sequence ID" value="MFH0254295.1"/>
    <property type="molecule type" value="Genomic_DNA"/>
</dbReference>
<comment type="caution">
    <text evidence="3">The sequence shown here is derived from an EMBL/GenBank/DDBJ whole genome shotgun (WGS) entry which is preliminary data.</text>
</comment>
<evidence type="ECO:0000313" key="4">
    <source>
        <dbReference type="Proteomes" id="UP001607157"/>
    </source>
</evidence>
<evidence type="ECO:0000259" key="2">
    <source>
        <dbReference type="SMART" id="SM01007"/>
    </source>
</evidence>
<keyword evidence="4" id="KW-1185">Reference proteome</keyword>
<dbReference type="PANTHER" id="PTHR10672:SF3">
    <property type="entry name" value="PROTEIN HU-LI TAI SHAO"/>
    <property type="match status" value="1"/>
</dbReference>
<dbReference type="Gene3D" id="3.40.225.10">
    <property type="entry name" value="Class II aldolase/adducin N-terminal domain"/>
    <property type="match status" value="1"/>
</dbReference>